<protein>
    <recommendedName>
        <fullName evidence="2">RING-type E3 ubiquitin transferase</fullName>
        <ecNumber evidence="2">2.3.2.27</ecNumber>
    </recommendedName>
</protein>
<keyword evidence="5" id="KW-0804">Transcription</keyword>
<evidence type="ECO:0000256" key="7">
    <source>
        <dbReference type="SAM" id="MobiDB-lite"/>
    </source>
</evidence>
<evidence type="ECO:0000256" key="3">
    <source>
        <dbReference type="ARBA" id="ARBA00022679"/>
    </source>
</evidence>
<dbReference type="GO" id="GO:0000209">
    <property type="term" value="P:protein polyubiquitination"/>
    <property type="evidence" value="ECO:0007669"/>
    <property type="project" value="TreeGrafter"/>
</dbReference>
<keyword evidence="6" id="KW-0479">Metal-binding</keyword>
<feature type="region of interest" description="Disordered" evidence="7">
    <location>
        <begin position="276"/>
        <end position="313"/>
    </location>
</feature>
<dbReference type="EC" id="2.3.2.27" evidence="2"/>
<comment type="caution">
    <text evidence="9">The sequence shown here is derived from an EMBL/GenBank/DDBJ whole genome shotgun (WGS) entry which is preliminary data.</text>
</comment>
<dbReference type="PROSITE" id="PS50089">
    <property type="entry name" value="ZF_RING_2"/>
    <property type="match status" value="1"/>
</dbReference>
<keyword evidence="6" id="KW-0863">Zinc-finger</keyword>
<evidence type="ECO:0000256" key="5">
    <source>
        <dbReference type="ARBA" id="ARBA00023163"/>
    </source>
</evidence>
<evidence type="ECO:0000259" key="8">
    <source>
        <dbReference type="PROSITE" id="PS50089"/>
    </source>
</evidence>
<comment type="catalytic activity">
    <reaction evidence="1">
        <text>S-ubiquitinyl-[E2 ubiquitin-conjugating enzyme]-L-cysteine + [acceptor protein]-L-lysine = [E2 ubiquitin-conjugating enzyme]-L-cysteine + N(6)-ubiquitinyl-[acceptor protein]-L-lysine.</text>
        <dbReference type="EC" id="2.3.2.27"/>
    </reaction>
</comment>
<evidence type="ECO:0000256" key="4">
    <source>
        <dbReference type="ARBA" id="ARBA00023015"/>
    </source>
</evidence>
<dbReference type="SMART" id="SM00184">
    <property type="entry name" value="RING"/>
    <property type="match status" value="1"/>
</dbReference>
<feature type="compositionally biased region" description="Basic and acidic residues" evidence="7">
    <location>
        <begin position="299"/>
        <end position="313"/>
    </location>
</feature>
<dbReference type="PANTHER" id="PTHR46077:SF1">
    <property type="entry name" value="TOP1 BINDING ARGININE_SERINE RICH PROTEIN, E3 UBIQUITIN LIGASE"/>
    <property type="match status" value="1"/>
</dbReference>
<dbReference type="InterPro" id="IPR001841">
    <property type="entry name" value="Znf_RING"/>
</dbReference>
<sequence length="313" mass="36295">MDSTAVSSKDGPTDDCVICLSTITERAITVPCNHCLFDFLCLVSWLQENSTCPLCKTEVTAVQYDWRSETDFKSYTVRAAKPIYNPSNNGPPLSNPPPPSRSNLLPRRTRRPQALRRAYSPPSSDVALLRRRFVYKEKLFSLYVGANRLSAYRNLTPQMIAESPDIQSRARMFIRRELRVFRFLYNEPENTPSTSTTTSSNAEWLLSYMISILKNVDIKASDGHAEDLLTDFLGRDNARLFLHELNVWLRSPYTKLEDWDRHVQYHINLPDEFDQDDKPVWHGKRTRSRSRSPNGEGRSSWREREAINRYRPD</sequence>
<name>A0A9P9EIK6_9PLEO</name>
<evidence type="ECO:0000313" key="9">
    <source>
        <dbReference type="EMBL" id="KAH7138328.1"/>
    </source>
</evidence>
<accession>A0A9P9EIK6</accession>
<gene>
    <name evidence="9" type="ORF">B0J11DRAFT_12841</name>
</gene>
<dbReference type="InterPro" id="IPR013083">
    <property type="entry name" value="Znf_RING/FYVE/PHD"/>
</dbReference>
<dbReference type="AlphaFoldDB" id="A0A9P9EIK6"/>
<dbReference type="PANTHER" id="PTHR46077">
    <property type="entry name" value="E3 UBIQUITIN-PROTEIN LIGASE TOPORS"/>
    <property type="match status" value="1"/>
</dbReference>
<dbReference type="Proteomes" id="UP000700596">
    <property type="component" value="Unassembled WGS sequence"/>
</dbReference>
<dbReference type="Gene3D" id="3.30.40.10">
    <property type="entry name" value="Zinc/RING finger domain, C3HC4 (zinc finger)"/>
    <property type="match status" value="1"/>
</dbReference>
<reference evidence="9" key="1">
    <citation type="journal article" date="2021" name="Nat. Commun.">
        <title>Genetic determinants of endophytism in the Arabidopsis root mycobiome.</title>
        <authorList>
            <person name="Mesny F."/>
            <person name="Miyauchi S."/>
            <person name="Thiergart T."/>
            <person name="Pickel B."/>
            <person name="Atanasova L."/>
            <person name="Karlsson M."/>
            <person name="Huettel B."/>
            <person name="Barry K.W."/>
            <person name="Haridas S."/>
            <person name="Chen C."/>
            <person name="Bauer D."/>
            <person name="Andreopoulos W."/>
            <person name="Pangilinan J."/>
            <person name="LaButti K."/>
            <person name="Riley R."/>
            <person name="Lipzen A."/>
            <person name="Clum A."/>
            <person name="Drula E."/>
            <person name="Henrissat B."/>
            <person name="Kohler A."/>
            <person name="Grigoriev I.V."/>
            <person name="Martin F.M."/>
            <person name="Hacquard S."/>
        </authorList>
    </citation>
    <scope>NUCLEOTIDE SEQUENCE</scope>
    <source>
        <strain evidence="9">MPI-CAGE-CH-0243</strain>
    </source>
</reference>
<keyword evidence="4" id="KW-0805">Transcription regulation</keyword>
<evidence type="ECO:0000256" key="6">
    <source>
        <dbReference type="PROSITE-ProRule" id="PRU00175"/>
    </source>
</evidence>
<evidence type="ECO:0000313" key="10">
    <source>
        <dbReference type="Proteomes" id="UP000700596"/>
    </source>
</evidence>
<evidence type="ECO:0000256" key="1">
    <source>
        <dbReference type="ARBA" id="ARBA00000900"/>
    </source>
</evidence>
<feature type="compositionally biased region" description="Basic residues" evidence="7">
    <location>
        <begin position="281"/>
        <end position="290"/>
    </location>
</feature>
<dbReference type="EMBL" id="JAGMWT010000001">
    <property type="protein sequence ID" value="KAH7138328.1"/>
    <property type="molecule type" value="Genomic_DNA"/>
</dbReference>
<dbReference type="OrthoDB" id="21204at2759"/>
<keyword evidence="6" id="KW-0862">Zinc</keyword>
<organism evidence="9 10">
    <name type="scientific">Dendryphion nanum</name>
    <dbReference type="NCBI Taxonomy" id="256645"/>
    <lineage>
        <taxon>Eukaryota</taxon>
        <taxon>Fungi</taxon>
        <taxon>Dikarya</taxon>
        <taxon>Ascomycota</taxon>
        <taxon>Pezizomycotina</taxon>
        <taxon>Dothideomycetes</taxon>
        <taxon>Pleosporomycetidae</taxon>
        <taxon>Pleosporales</taxon>
        <taxon>Torulaceae</taxon>
        <taxon>Dendryphion</taxon>
    </lineage>
</organism>
<proteinExistence type="predicted"/>
<evidence type="ECO:0000256" key="2">
    <source>
        <dbReference type="ARBA" id="ARBA00012483"/>
    </source>
</evidence>
<feature type="domain" description="RING-type" evidence="8">
    <location>
        <begin position="16"/>
        <end position="56"/>
    </location>
</feature>
<feature type="region of interest" description="Disordered" evidence="7">
    <location>
        <begin position="83"/>
        <end position="119"/>
    </location>
</feature>
<dbReference type="GO" id="GO:0061630">
    <property type="term" value="F:ubiquitin protein ligase activity"/>
    <property type="evidence" value="ECO:0007669"/>
    <property type="project" value="UniProtKB-EC"/>
</dbReference>
<dbReference type="SUPFAM" id="SSF57850">
    <property type="entry name" value="RING/U-box"/>
    <property type="match status" value="1"/>
</dbReference>
<dbReference type="GO" id="GO:0008270">
    <property type="term" value="F:zinc ion binding"/>
    <property type="evidence" value="ECO:0007669"/>
    <property type="project" value="UniProtKB-KW"/>
</dbReference>
<dbReference type="GO" id="GO:0006513">
    <property type="term" value="P:protein monoubiquitination"/>
    <property type="evidence" value="ECO:0007669"/>
    <property type="project" value="TreeGrafter"/>
</dbReference>
<keyword evidence="10" id="KW-1185">Reference proteome</keyword>
<keyword evidence="3" id="KW-0808">Transferase</keyword>
<dbReference type="Pfam" id="PF13639">
    <property type="entry name" value="zf-RING_2"/>
    <property type="match status" value="1"/>
</dbReference>